<dbReference type="InterPro" id="IPR049449">
    <property type="entry name" value="TesB_ACOT8-like_N"/>
</dbReference>
<evidence type="ECO:0000313" key="3">
    <source>
        <dbReference type="EMBL" id="MFC3963219.1"/>
    </source>
</evidence>
<proteinExistence type="predicted"/>
<dbReference type="PANTHER" id="PTHR38110">
    <property type="entry name" value="CHROMOSOME 23, WHOLE GENOME SHOTGUN SEQUENCE"/>
    <property type="match status" value="1"/>
</dbReference>
<dbReference type="SUPFAM" id="SSF54637">
    <property type="entry name" value="Thioesterase/thiol ester dehydrase-isomerase"/>
    <property type="match status" value="2"/>
</dbReference>
<dbReference type="InterPro" id="IPR052389">
    <property type="entry name" value="Sec_Metab_Biosynth-Assoc"/>
</dbReference>
<feature type="domain" description="Acyl-CoA thioesterase-like N-terminal HotDog" evidence="1">
    <location>
        <begin position="43"/>
        <end position="131"/>
    </location>
</feature>
<feature type="domain" description="Acyl-CoA thioesterase-like C-terminal" evidence="2">
    <location>
        <begin position="164"/>
        <end position="292"/>
    </location>
</feature>
<dbReference type="InterPro" id="IPR049450">
    <property type="entry name" value="ACOT8-like_C"/>
</dbReference>
<comment type="caution">
    <text evidence="3">The sequence shown here is derived from an EMBL/GenBank/DDBJ whole genome shotgun (WGS) entry which is preliminary data.</text>
</comment>
<dbReference type="PANTHER" id="PTHR38110:SF1">
    <property type="entry name" value="THIOESTERASE DOMAIN-CONTAINING PROTEIN"/>
    <property type="match status" value="1"/>
</dbReference>
<evidence type="ECO:0000259" key="1">
    <source>
        <dbReference type="Pfam" id="PF13622"/>
    </source>
</evidence>
<evidence type="ECO:0000313" key="4">
    <source>
        <dbReference type="Proteomes" id="UP001595696"/>
    </source>
</evidence>
<keyword evidence="4" id="KW-1185">Reference proteome</keyword>
<dbReference type="RefSeq" id="WP_378612968.1">
    <property type="nucleotide sequence ID" value="NZ_JBHSAX010000014.1"/>
</dbReference>
<organism evidence="3 4">
    <name type="scientific">Nocardia jiangsuensis</name>
    <dbReference type="NCBI Taxonomy" id="1691563"/>
    <lineage>
        <taxon>Bacteria</taxon>
        <taxon>Bacillati</taxon>
        <taxon>Actinomycetota</taxon>
        <taxon>Actinomycetes</taxon>
        <taxon>Mycobacteriales</taxon>
        <taxon>Nocardiaceae</taxon>
        <taxon>Nocardia</taxon>
    </lineage>
</organism>
<dbReference type="InterPro" id="IPR042171">
    <property type="entry name" value="Acyl-CoA_hotdog"/>
</dbReference>
<reference evidence="4" key="1">
    <citation type="journal article" date="2019" name="Int. J. Syst. Evol. Microbiol.">
        <title>The Global Catalogue of Microorganisms (GCM) 10K type strain sequencing project: providing services to taxonomists for standard genome sequencing and annotation.</title>
        <authorList>
            <consortium name="The Broad Institute Genomics Platform"/>
            <consortium name="The Broad Institute Genome Sequencing Center for Infectious Disease"/>
            <person name="Wu L."/>
            <person name="Ma J."/>
        </authorList>
    </citation>
    <scope>NUCLEOTIDE SEQUENCE [LARGE SCALE GENOMIC DNA]</scope>
    <source>
        <strain evidence="4">CGMCC 4.7330</strain>
    </source>
</reference>
<dbReference type="CDD" id="cd03440">
    <property type="entry name" value="hot_dog"/>
    <property type="match status" value="1"/>
</dbReference>
<dbReference type="Pfam" id="PF20789">
    <property type="entry name" value="4HBT_3C"/>
    <property type="match status" value="1"/>
</dbReference>
<protein>
    <submittedName>
        <fullName evidence="3">Thioesterase family protein</fullName>
    </submittedName>
</protein>
<accession>A0ABV8DTZ5</accession>
<evidence type="ECO:0000259" key="2">
    <source>
        <dbReference type="Pfam" id="PF20789"/>
    </source>
</evidence>
<dbReference type="EMBL" id="JBHSAX010000014">
    <property type="protein sequence ID" value="MFC3963219.1"/>
    <property type="molecule type" value="Genomic_DNA"/>
</dbReference>
<dbReference type="Proteomes" id="UP001595696">
    <property type="component" value="Unassembled WGS sequence"/>
</dbReference>
<dbReference type="Gene3D" id="2.40.160.210">
    <property type="entry name" value="Acyl-CoA thioesterase, double hotdog domain"/>
    <property type="match status" value="1"/>
</dbReference>
<sequence length="295" mass="31718">MSQSTADLDRSTATDAPFSRVCAVTEIPAEAAGAGRYLGAIEPIWTIGAKVHGGTMVAGSAAAATRWLHTVEPELTAMAPIAASSDFLGAPDAGQVEYAVRIRKVGRQICLVDAELVQGDRTRVRTTFTFGALDDAEPIYAPQHGDMPAEPTADAVGYEPGSPMGKIVNVARGADVFMDRTWARFLDGDHTAEPRLRLWMRPRAGDANDPAVAAYFAMMAADMSPPVAMNRGHFGWAPTVQMTTYLRRRPAPGWLRIIATTHEIGGRMFDEDQLVLDSTGAVVAQSRQLALIPQR</sequence>
<gene>
    <name evidence="3" type="ORF">ACFO0B_14600</name>
</gene>
<dbReference type="InterPro" id="IPR029069">
    <property type="entry name" value="HotDog_dom_sf"/>
</dbReference>
<dbReference type="Pfam" id="PF13622">
    <property type="entry name" value="4HBT_3"/>
    <property type="match status" value="1"/>
</dbReference>
<name>A0ABV8DTZ5_9NOCA</name>